<dbReference type="GeneID" id="59380103"/>
<accession>A0A8H7DNR7</accession>
<dbReference type="VEuPathDB" id="FungiDB:PC9H_010285"/>
<feature type="region of interest" description="Disordered" evidence="1">
    <location>
        <begin position="942"/>
        <end position="983"/>
    </location>
</feature>
<proteinExistence type="predicted"/>
<protein>
    <submittedName>
        <fullName evidence="2">Uncharacterized protein</fullName>
    </submittedName>
</protein>
<gene>
    <name evidence="2" type="ORF">PC9H_010285</name>
</gene>
<feature type="region of interest" description="Disordered" evidence="1">
    <location>
        <begin position="176"/>
        <end position="211"/>
    </location>
</feature>
<feature type="region of interest" description="Disordered" evidence="1">
    <location>
        <begin position="395"/>
        <end position="433"/>
    </location>
</feature>
<dbReference type="RefSeq" id="XP_036629168.1">
    <property type="nucleotide sequence ID" value="XM_036779779.1"/>
</dbReference>
<organism evidence="2 3">
    <name type="scientific">Pleurotus ostreatus</name>
    <name type="common">Oyster mushroom</name>
    <name type="synonym">White-rot fungus</name>
    <dbReference type="NCBI Taxonomy" id="5322"/>
    <lineage>
        <taxon>Eukaryota</taxon>
        <taxon>Fungi</taxon>
        <taxon>Dikarya</taxon>
        <taxon>Basidiomycota</taxon>
        <taxon>Agaricomycotina</taxon>
        <taxon>Agaricomycetes</taxon>
        <taxon>Agaricomycetidae</taxon>
        <taxon>Agaricales</taxon>
        <taxon>Pleurotineae</taxon>
        <taxon>Pleurotaceae</taxon>
        <taxon>Pleurotus</taxon>
    </lineage>
</organism>
<sequence>MYHPPTPCPRRLCRLHSVRAPPCVPSSSAAPNSAWGAGSHVDDDEMSGTRCTTHPLHAHAVCARFTPTPRSVLLRTPKLGLGRGIPRRRQRDGWHTVYHPPTPRPHRRRSFRPHPVFRPPPRPQTRLGAQDSSSTTIKWVVHDVPPAHSMPMPSAPSALGSHVDAWQTDGTRCTTHPHHIPPLTTPSALDSPPPRVPSSSVPPNSAWGAGSHVDDNKMSGTRCTTRPLHAHAVCARFAPHPAFRPPPLPQTRLGARDLTSAPSKRYTMYHPPTPHPAACPAICACFTPHPMFHPPPLPKTQTTASTSENSTMAWSTPYVDDILKPAIVEWHKKKNEGREEVIKRTCKELYAKQAANTSKLNPLKDAASLAGQVAWWFKNNQKRYCKDLDGEDMGAANDRSKAGKGGKGKNKAVEENDEEQDDEDDEPARNVDVPWHKRMTGPLMAKACDEEAFKKILAHHEDKGFGQRFNLAINEYWGGFTEEEKDDFSKKAREWNRQGPPKNMKPSLAKRNMQESMNSVVEYFAKYYGASVIMFSMAPGDDDSPIIRWHETKDGKRPSKFIKPNVFRAFQEEWLESVPAGLYGDAVKSKDTDPERDSWAIVEESEDGIPMLPNLPAGARSEAIVRVFREYGNLVADMDSDGKVKRLPWLRLSQDNEAYIYPKSLISGVHFGEPTKMPIADVRQYYMHFLRRQDKGTMGLRLREGWDTLSKESEVEKGEGKRRRSSVVEVRTSKRIKTPSDTMMDVDGDVDGKGSAMDVDKNGGGKDVPVGMLAPSQVSDEDRIIFLRSLSTNGDYQAMISWLSQCKQGQVSMRSNQRPPTWGSWSLKTPHLPMEFYTQSKSNKERESFAAAKAYLLQDPLPHVGLGDVVGPYGRVETTVLIVGLMLRDMAKVCFLEPGSDEAQSLPGYMQDSSFAIKEWEELGEVCSGIRNSLRKWEEDQIKRGQAKNAGPKAKDAGPKAKDAGPKAKDAGPKAKDAGPKAKAELKRDWIGKASRIPKDLLTLASSCGLLREDAHIFQSFGADWRAVVDNYWALEKALLGKAVDGDGVPHHVEGLPTAVDVWVDAWQEEGLFDVDGLIGDAKFGEDMWKWWKKQKDADKEVREEKGLDGLLEQPHLQRGGRGLLVMLWAVNVWGKGVVRRQKPQGAEAQQCVTVCKELRLLFIELLKAPALGGRTTRAR</sequence>
<evidence type="ECO:0000313" key="3">
    <source>
        <dbReference type="Proteomes" id="UP000623687"/>
    </source>
</evidence>
<feature type="region of interest" description="Disordered" evidence="1">
    <location>
        <begin position="93"/>
        <end position="134"/>
    </location>
</feature>
<comment type="caution">
    <text evidence="2">The sequence shown here is derived from an EMBL/GenBank/DDBJ whole genome shotgun (WGS) entry which is preliminary data.</text>
</comment>
<dbReference type="AlphaFoldDB" id="A0A8H7DNR7"/>
<dbReference type="EMBL" id="JACETU010000007">
    <property type="protein sequence ID" value="KAF7424974.1"/>
    <property type="molecule type" value="Genomic_DNA"/>
</dbReference>
<feature type="compositionally biased region" description="Acidic residues" evidence="1">
    <location>
        <begin position="415"/>
        <end position="426"/>
    </location>
</feature>
<name>A0A8H7DNR7_PLEOS</name>
<reference evidence="2" key="1">
    <citation type="submission" date="2019-07" db="EMBL/GenBank/DDBJ databases">
        <authorList>
            <person name="Palmer J.M."/>
        </authorList>
    </citation>
    <scope>NUCLEOTIDE SEQUENCE</scope>
    <source>
        <strain evidence="2">PC9</strain>
    </source>
</reference>
<evidence type="ECO:0000313" key="2">
    <source>
        <dbReference type="EMBL" id="KAF7424974.1"/>
    </source>
</evidence>
<feature type="compositionally biased region" description="Basic and acidic residues" evidence="1">
    <location>
        <begin position="953"/>
        <end position="983"/>
    </location>
</feature>
<feature type="region of interest" description="Disordered" evidence="1">
    <location>
        <begin position="711"/>
        <end position="732"/>
    </location>
</feature>
<evidence type="ECO:0000256" key="1">
    <source>
        <dbReference type="SAM" id="MobiDB-lite"/>
    </source>
</evidence>
<keyword evidence="3" id="KW-1185">Reference proteome</keyword>
<dbReference type="Proteomes" id="UP000623687">
    <property type="component" value="Unassembled WGS sequence"/>
</dbReference>
<dbReference type="OrthoDB" id="3130086at2759"/>